<keyword evidence="4 19" id="KW-0813">Transport</keyword>
<sequence>MAGHNPWPNEGNTGHIWDEDIRELDNPPPLWWMLAFYAGFIMIIFYAIYYPTIPLANGFTKGIAGWTAIKEYEESYNELKAWRKQKFADKEEKLASLPLADIMKDTDLKLYAVATSKMLYGDNCAACHGAGGMGNPNFPVLADDDWLWGGHINQIHASIANGRVGNMPARGMMGNLSDEEIEQVTDYVMALSQGKGNDPAVAAGKAVYAKGMCLACHGPNGKPLAPNGAANLTDQIWRFVPFNDGTCKSMVEKTQRDAVLRTIKYGVNVKKNGDLIDCTREGAMPAWKGRLSDKDIKRLAIYVHELGGGQ</sequence>
<dbReference type="EMBL" id="FSRE01000001">
    <property type="protein sequence ID" value="SIN69286.1"/>
    <property type="molecule type" value="Genomic_DNA"/>
</dbReference>
<evidence type="ECO:0000256" key="22">
    <source>
        <dbReference type="SAM" id="Phobius"/>
    </source>
</evidence>
<feature type="binding site" description="axial binding residue" evidence="20">
    <location>
        <position position="128"/>
    </location>
    <ligand>
        <name>heme c</name>
        <dbReference type="ChEBI" id="CHEBI:61717"/>
        <label>1</label>
    </ligand>
    <ligandPart>
        <name>Fe</name>
        <dbReference type="ChEBI" id="CHEBI:18248"/>
    </ligandPart>
</feature>
<dbReference type="InterPro" id="IPR008168">
    <property type="entry name" value="Cyt_C_IC"/>
</dbReference>
<keyword evidence="10 19" id="KW-0479">Metal-binding</keyword>
<keyword evidence="9 22" id="KW-0812">Transmembrane</keyword>
<evidence type="ECO:0000256" key="13">
    <source>
        <dbReference type="ARBA" id="ARBA00022982"/>
    </source>
</evidence>
<evidence type="ECO:0000256" key="15">
    <source>
        <dbReference type="ARBA" id="ARBA00023002"/>
    </source>
</evidence>
<organism evidence="24 25">
    <name type="scientific">Sulfurivirga caldicuralii</name>
    <dbReference type="NCBI Taxonomy" id="364032"/>
    <lineage>
        <taxon>Bacteria</taxon>
        <taxon>Pseudomonadati</taxon>
        <taxon>Pseudomonadota</taxon>
        <taxon>Gammaproteobacteria</taxon>
        <taxon>Thiotrichales</taxon>
        <taxon>Piscirickettsiaceae</taxon>
        <taxon>Sulfurivirga</taxon>
    </lineage>
</organism>
<name>A0A1N6DEV4_9GAMM</name>
<evidence type="ECO:0000256" key="12">
    <source>
        <dbReference type="ARBA" id="ARBA00022781"/>
    </source>
</evidence>
<dbReference type="Gene3D" id="1.10.760.10">
    <property type="entry name" value="Cytochrome c-like domain"/>
    <property type="match status" value="2"/>
</dbReference>
<dbReference type="InterPro" id="IPR038414">
    <property type="entry name" value="CcoP_N_sf"/>
</dbReference>
<dbReference type="Pfam" id="PF13442">
    <property type="entry name" value="Cytochrome_CBB3"/>
    <property type="match status" value="2"/>
</dbReference>
<dbReference type="GO" id="GO:0005886">
    <property type="term" value="C:plasma membrane"/>
    <property type="evidence" value="ECO:0007669"/>
    <property type="project" value="UniProtKB-SubCell"/>
</dbReference>
<dbReference type="RefSeq" id="WP_074200441.1">
    <property type="nucleotide sequence ID" value="NZ_FSRE01000001.1"/>
</dbReference>
<keyword evidence="18 19" id="KW-0472">Membrane</keyword>
<keyword evidence="8 19" id="KW-0679">Respiratory chain</keyword>
<feature type="binding site" description="covalent" evidence="21">
    <location>
        <position position="124"/>
    </location>
    <ligand>
        <name>heme c</name>
        <dbReference type="ChEBI" id="CHEBI:61717"/>
        <label>1</label>
    </ligand>
</feature>
<comment type="function">
    <text evidence="19">C-type cytochrome. Part of the cbb3-type cytochrome c oxidase complex.</text>
</comment>
<dbReference type="SUPFAM" id="SSF46626">
    <property type="entry name" value="Cytochrome c"/>
    <property type="match status" value="2"/>
</dbReference>
<evidence type="ECO:0000313" key="25">
    <source>
        <dbReference type="Proteomes" id="UP000198461"/>
    </source>
</evidence>
<evidence type="ECO:0000256" key="16">
    <source>
        <dbReference type="ARBA" id="ARBA00023004"/>
    </source>
</evidence>
<dbReference type="PROSITE" id="PS51007">
    <property type="entry name" value="CYTC"/>
    <property type="match status" value="2"/>
</dbReference>
<dbReference type="InterPro" id="IPR036909">
    <property type="entry name" value="Cyt_c-like_dom_sf"/>
</dbReference>
<dbReference type="AlphaFoldDB" id="A0A1N6DEV4"/>
<dbReference type="GO" id="GO:0009055">
    <property type="term" value="F:electron transfer activity"/>
    <property type="evidence" value="ECO:0007669"/>
    <property type="project" value="InterPro"/>
</dbReference>
<keyword evidence="15 19" id="KW-0560">Oxidoreductase</keyword>
<feature type="domain" description="Cytochrome c" evidence="23">
    <location>
        <begin position="199"/>
        <end position="307"/>
    </location>
</feature>
<dbReference type="PRINTS" id="PR00605">
    <property type="entry name" value="CYTCHROMECIC"/>
</dbReference>
<dbReference type="PANTHER" id="PTHR33751:SF1">
    <property type="entry name" value="CBB3-TYPE CYTOCHROME C OXIDASE SUBUNIT FIXP"/>
    <property type="match status" value="1"/>
</dbReference>
<evidence type="ECO:0000256" key="10">
    <source>
        <dbReference type="ARBA" id="ARBA00022723"/>
    </source>
</evidence>
<dbReference type="InterPro" id="IPR009056">
    <property type="entry name" value="Cyt_c-like_dom"/>
</dbReference>
<dbReference type="Proteomes" id="UP000198461">
    <property type="component" value="Unassembled WGS sequence"/>
</dbReference>
<dbReference type="GO" id="GO:0016491">
    <property type="term" value="F:oxidoreductase activity"/>
    <property type="evidence" value="ECO:0007669"/>
    <property type="project" value="UniProtKB-KW"/>
</dbReference>
<proteinExistence type="inferred from homology"/>
<evidence type="ECO:0000259" key="23">
    <source>
        <dbReference type="PROSITE" id="PS51007"/>
    </source>
</evidence>
<evidence type="ECO:0000313" key="24">
    <source>
        <dbReference type="EMBL" id="SIN69286.1"/>
    </source>
</evidence>
<protein>
    <recommendedName>
        <fullName evidence="19">Cbb3-type cytochrome c oxidase subunit</fullName>
    </recommendedName>
</protein>
<comment type="cofactor">
    <cofactor evidence="19 21">
        <name>heme c</name>
        <dbReference type="ChEBI" id="CHEBI:61717"/>
    </cofactor>
    <text evidence="19 21">Binds 2 heme C groups per subunit.</text>
</comment>
<comment type="subunit">
    <text evidence="19">Component of the cbb3-type cytochrome c oxidase.</text>
</comment>
<keyword evidence="12 19" id="KW-0375">Hydrogen ion transport</keyword>
<evidence type="ECO:0000256" key="18">
    <source>
        <dbReference type="ARBA" id="ARBA00023136"/>
    </source>
</evidence>
<keyword evidence="5 19" id="KW-1003">Cell membrane</keyword>
<evidence type="ECO:0000256" key="7">
    <source>
        <dbReference type="ARBA" id="ARBA00022617"/>
    </source>
</evidence>
<keyword evidence="25" id="KW-1185">Reference proteome</keyword>
<comment type="subcellular location">
    <subcellularLocation>
        <location evidence="1 19">Cell inner membrane</location>
    </subcellularLocation>
</comment>
<dbReference type="Pfam" id="PF14715">
    <property type="entry name" value="FixP_N"/>
    <property type="match status" value="1"/>
</dbReference>
<keyword evidence="13 19" id="KW-0249">Electron transport</keyword>
<evidence type="ECO:0000256" key="4">
    <source>
        <dbReference type="ARBA" id="ARBA00022448"/>
    </source>
</evidence>
<evidence type="ECO:0000256" key="20">
    <source>
        <dbReference type="PIRSR" id="PIRSR000006-1"/>
    </source>
</evidence>
<dbReference type="STRING" id="364032.SAMN05443662_0089"/>
<evidence type="ECO:0000256" key="17">
    <source>
        <dbReference type="ARBA" id="ARBA00023065"/>
    </source>
</evidence>
<dbReference type="Gene3D" id="6.10.280.130">
    <property type="match status" value="1"/>
</dbReference>
<evidence type="ECO:0000256" key="21">
    <source>
        <dbReference type="PIRSR" id="PIRSR000006-2"/>
    </source>
</evidence>
<dbReference type="GO" id="GO:1902600">
    <property type="term" value="P:proton transmembrane transport"/>
    <property type="evidence" value="ECO:0007669"/>
    <property type="project" value="UniProtKB-KW"/>
</dbReference>
<feature type="binding site" description="covalent" evidence="21">
    <location>
        <position position="127"/>
    </location>
    <ligand>
        <name>heme c</name>
        <dbReference type="ChEBI" id="CHEBI:61717"/>
        <label>1</label>
    </ligand>
</feature>
<dbReference type="UniPathway" id="UPA00705"/>
<feature type="domain" description="Cytochrome c" evidence="23">
    <location>
        <begin position="111"/>
        <end position="192"/>
    </location>
</feature>
<evidence type="ECO:0000256" key="19">
    <source>
        <dbReference type="PIRNR" id="PIRNR000006"/>
    </source>
</evidence>
<dbReference type="NCBIfam" id="TIGR00782">
    <property type="entry name" value="ccoP"/>
    <property type="match status" value="1"/>
</dbReference>
<reference evidence="24 25" key="1">
    <citation type="submission" date="2016-11" db="EMBL/GenBank/DDBJ databases">
        <authorList>
            <person name="Jaros S."/>
            <person name="Januszkiewicz K."/>
            <person name="Wedrychowicz H."/>
        </authorList>
    </citation>
    <scope>NUCLEOTIDE SEQUENCE [LARGE SCALE GENOMIC DNA]</scope>
    <source>
        <strain evidence="24 25">DSM 17737</strain>
    </source>
</reference>
<keyword evidence="14 22" id="KW-1133">Transmembrane helix</keyword>
<evidence type="ECO:0000256" key="14">
    <source>
        <dbReference type="ARBA" id="ARBA00022989"/>
    </source>
</evidence>
<feature type="binding site" description="axial binding residue" evidence="20">
    <location>
        <position position="167"/>
    </location>
    <ligand>
        <name>heme c</name>
        <dbReference type="ChEBI" id="CHEBI:61717"/>
        <label>2</label>
    </ligand>
    <ligandPart>
        <name>Fe</name>
        <dbReference type="ChEBI" id="CHEBI:18248"/>
    </ligandPart>
</feature>
<keyword evidence="11" id="KW-0677">Repeat</keyword>
<keyword evidence="6 19" id="KW-0997">Cell inner membrane</keyword>
<feature type="binding site" description="covalent" evidence="21">
    <location>
        <position position="213"/>
    </location>
    <ligand>
        <name>heme c</name>
        <dbReference type="ChEBI" id="CHEBI:61717"/>
        <label>2</label>
    </ligand>
</feature>
<dbReference type="GO" id="GO:0020037">
    <property type="term" value="F:heme binding"/>
    <property type="evidence" value="ECO:0007669"/>
    <property type="project" value="InterPro"/>
</dbReference>
<dbReference type="GO" id="GO:0006119">
    <property type="term" value="P:oxidative phosphorylation"/>
    <property type="evidence" value="ECO:0007669"/>
    <property type="project" value="UniProtKB-UniPathway"/>
</dbReference>
<dbReference type="OrthoDB" id="9811281at2"/>
<keyword evidence="16 19" id="KW-0408">Iron</keyword>
<dbReference type="GO" id="GO:0005506">
    <property type="term" value="F:iron ion binding"/>
    <property type="evidence" value="ECO:0007669"/>
    <property type="project" value="InterPro"/>
</dbReference>
<dbReference type="InterPro" id="IPR050597">
    <property type="entry name" value="Cytochrome_c_Oxidase_Subunit"/>
</dbReference>
<dbReference type="InterPro" id="IPR004678">
    <property type="entry name" value="Cyt_c_oxidase_cbb3_su3"/>
</dbReference>
<evidence type="ECO:0000256" key="6">
    <source>
        <dbReference type="ARBA" id="ARBA00022519"/>
    </source>
</evidence>
<keyword evidence="17 19" id="KW-0406">Ion transport</keyword>
<evidence type="ECO:0000256" key="5">
    <source>
        <dbReference type="ARBA" id="ARBA00022475"/>
    </source>
</evidence>
<comment type="similarity">
    <text evidence="3 19">Belongs to the CcoP / FixP family.</text>
</comment>
<dbReference type="PIRSF" id="PIRSF000006">
    <property type="entry name" value="Cbb3-Cox_fixP"/>
    <property type="match status" value="1"/>
</dbReference>
<gene>
    <name evidence="24" type="ORF">SAMN05443662_0089</name>
</gene>
<feature type="binding site" description="axial binding residue" evidence="20">
    <location>
        <position position="217"/>
    </location>
    <ligand>
        <name>heme c</name>
        <dbReference type="ChEBI" id="CHEBI:61717"/>
        <label>2</label>
    </ligand>
    <ligandPart>
        <name>Fe</name>
        <dbReference type="ChEBI" id="CHEBI:18248"/>
    </ligandPart>
</feature>
<evidence type="ECO:0000256" key="11">
    <source>
        <dbReference type="ARBA" id="ARBA00022737"/>
    </source>
</evidence>
<evidence type="ECO:0000256" key="9">
    <source>
        <dbReference type="ARBA" id="ARBA00022692"/>
    </source>
</evidence>
<dbReference type="PANTHER" id="PTHR33751">
    <property type="entry name" value="CBB3-TYPE CYTOCHROME C OXIDASE SUBUNIT FIXP"/>
    <property type="match status" value="1"/>
</dbReference>
<evidence type="ECO:0000256" key="3">
    <source>
        <dbReference type="ARBA" id="ARBA00006113"/>
    </source>
</evidence>
<evidence type="ECO:0000256" key="8">
    <source>
        <dbReference type="ARBA" id="ARBA00022660"/>
    </source>
</evidence>
<comment type="pathway">
    <text evidence="2 19">Energy metabolism; oxidative phosphorylation.</text>
</comment>
<feature type="transmembrane region" description="Helical" evidence="22">
    <location>
        <begin position="30"/>
        <end position="49"/>
    </location>
</feature>
<keyword evidence="7 19" id="KW-0349">Heme</keyword>
<accession>A0A1N6DEV4</accession>
<evidence type="ECO:0000256" key="2">
    <source>
        <dbReference type="ARBA" id="ARBA00004673"/>
    </source>
</evidence>
<feature type="binding site" description="covalent" evidence="21">
    <location>
        <position position="216"/>
    </location>
    <ligand>
        <name>heme c</name>
        <dbReference type="ChEBI" id="CHEBI:61717"/>
        <label>2</label>
    </ligand>
</feature>
<feature type="binding site" description="axial binding residue" evidence="20">
    <location>
        <position position="284"/>
    </location>
    <ligand>
        <name>heme c</name>
        <dbReference type="ChEBI" id="CHEBI:61717"/>
        <label>1</label>
    </ligand>
    <ligandPart>
        <name>Fe</name>
        <dbReference type="ChEBI" id="CHEBI:18248"/>
    </ligandPart>
</feature>
<evidence type="ECO:0000256" key="1">
    <source>
        <dbReference type="ARBA" id="ARBA00004533"/>
    </source>
</evidence>
<dbReference type="InterPro" id="IPR032858">
    <property type="entry name" value="CcoP_N"/>
</dbReference>